<dbReference type="AlphaFoldDB" id="A0A699WP15"/>
<comment type="caution">
    <text evidence="2">The sequence shown here is derived from an EMBL/GenBank/DDBJ whole genome shotgun (WGS) entry which is preliminary data.</text>
</comment>
<feature type="region of interest" description="Disordered" evidence="1">
    <location>
        <begin position="1"/>
        <end position="29"/>
    </location>
</feature>
<feature type="non-terminal residue" evidence="2">
    <location>
        <position position="76"/>
    </location>
</feature>
<accession>A0A699WP15</accession>
<feature type="compositionally biased region" description="Polar residues" evidence="1">
    <location>
        <begin position="16"/>
        <end position="29"/>
    </location>
</feature>
<evidence type="ECO:0000313" key="2">
    <source>
        <dbReference type="EMBL" id="GFD48579.1"/>
    </source>
</evidence>
<sequence length="76" mass="8403">MENLPKVGETYALSKPVTSNSVSPPQESKVVNNDKVISLGIFRNNPFKTSREEKHVPNTVRASNRIKPITVSQPTV</sequence>
<evidence type="ECO:0000256" key="1">
    <source>
        <dbReference type="SAM" id="MobiDB-lite"/>
    </source>
</evidence>
<proteinExistence type="predicted"/>
<reference evidence="2" key="1">
    <citation type="journal article" date="2019" name="Sci. Rep.">
        <title>Draft genome of Tanacetum cinerariifolium, the natural source of mosquito coil.</title>
        <authorList>
            <person name="Yamashiro T."/>
            <person name="Shiraishi A."/>
            <person name="Satake H."/>
            <person name="Nakayama K."/>
        </authorList>
    </citation>
    <scope>NUCLEOTIDE SEQUENCE</scope>
</reference>
<organism evidence="2">
    <name type="scientific">Tanacetum cinerariifolium</name>
    <name type="common">Dalmatian daisy</name>
    <name type="synonym">Chrysanthemum cinerariifolium</name>
    <dbReference type="NCBI Taxonomy" id="118510"/>
    <lineage>
        <taxon>Eukaryota</taxon>
        <taxon>Viridiplantae</taxon>
        <taxon>Streptophyta</taxon>
        <taxon>Embryophyta</taxon>
        <taxon>Tracheophyta</taxon>
        <taxon>Spermatophyta</taxon>
        <taxon>Magnoliopsida</taxon>
        <taxon>eudicotyledons</taxon>
        <taxon>Gunneridae</taxon>
        <taxon>Pentapetalae</taxon>
        <taxon>asterids</taxon>
        <taxon>campanulids</taxon>
        <taxon>Asterales</taxon>
        <taxon>Asteraceae</taxon>
        <taxon>Asteroideae</taxon>
        <taxon>Anthemideae</taxon>
        <taxon>Anthemidinae</taxon>
        <taxon>Tanacetum</taxon>
    </lineage>
</organism>
<name>A0A699WP15_TANCI</name>
<protein>
    <submittedName>
        <fullName evidence="2">Uncharacterized protein</fullName>
    </submittedName>
</protein>
<dbReference type="EMBL" id="BKCJ011725358">
    <property type="protein sequence ID" value="GFD48579.1"/>
    <property type="molecule type" value="Genomic_DNA"/>
</dbReference>
<gene>
    <name evidence="2" type="ORF">Tci_920548</name>
</gene>